<organism evidence="1 2">
    <name type="scientific">Cetraspora pellucida</name>
    <dbReference type="NCBI Taxonomy" id="1433469"/>
    <lineage>
        <taxon>Eukaryota</taxon>
        <taxon>Fungi</taxon>
        <taxon>Fungi incertae sedis</taxon>
        <taxon>Mucoromycota</taxon>
        <taxon>Glomeromycotina</taxon>
        <taxon>Glomeromycetes</taxon>
        <taxon>Diversisporales</taxon>
        <taxon>Gigasporaceae</taxon>
        <taxon>Cetraspora</taxon>
    </lineage>
</organism>
<evidence type="ECO:0000313" key="2">
    <source>
        <dbReference type="Proteomes" id="UP000789366"/>
    </source>
</evidence>
<reference evidence="1" key="1">
    <citation type="submission" date="2021-06" db="EMBL/GenBank/DDBJ databases">
        <authorList>
            <person name="Kallberg Y."/>
            <person name="Tangrot J."/>
            <person name="Rosling A."/>
        </authorList>
    </citation>
    <scope>NUCLEOTIDE SEQUENCE</scope>
    <source>
        <strain evidence="1">28 12/20/2015</strain>
    </source>
</reference>
<sequence>EYPPEDGYENNTQLKNDSVKNTRKSPEGFRKKHRNSKKVVGRSWPEKLRISRQKNSKKDARKTPQESLQRTP</sequence>
<protein>
    <submittedName>
        <fullName evidence="1">5824_t:CDS:1</fullName>
    </submittedName>
</protein>
<name>A0ACA9LQJ7_9GLOM</name>
<proteinExistence type="predicted"/>
<evidence type="ECO:0000313" key="1">
    <source>
        <dbReference type="EMBL" id="CAG8536569.1"/>
    </source>
</evidence>
<dbReference type="EMBL" id="CAJVPW010004209">
    <property type="protein sequence ID" value="CAG8536569.1"/>
    <property type="molecule type" value="Genomic_DNA"/>
</dbReference>
<accession>A0ACA9LQJ7</accession>
<keyword evidence="2" id="KW-1185">Reference proteome</keyword>
<gene>
    <name evidence="1" type="ORF">SPELUC_LOCUS4608</name>
</gene>
<dbReference type="Proteomes" id="UP000789366">
    <property type="component" value="Unassembled WGS sequence"/>
</dbReference>
<feature type="non-terminal residue" evidence="1">
    <location>
        <position position="1"/>
    </location>
</feature>
<comment type="caution">
    <text evidence="1">The sequence shown here is derived from an EMBL/GenBank/DDBJ whole genome shotgun (WGS) entry which is preliminary data.</text>
</comment>